<reference evidence="3 4" key="1">
    <citation type="submission" date="2021-10" db="EMBL/GenBank/DDBJ databases">
        <title>Anaerobic single-cell dispensing facilitates the cultivation of human gut bacteria.</title>
        <authorList>
            <person name="Afrizal A."/>
        </authorList>
    </citation>
    <scope>NUCLEOTIDE SEQUENCE [LARGE SCALE GENOMIC DNA]</scope>
    <source>
        <strain evidence="3 4">CLA-AA-H244</strain>
    </source>
</reference>
<organism evidence="3 4">
    <name type="scientific">Gallintestinimicrobium propionicum</name>
    <dbReference type="NCBI Taxonomy" id="2981770"/>
    <lineage>
        <taxon>Bacteria</taxon>
        <taxon>Bacillati</taxon>
        <taxon>Bacillota</taxon>
        <taxon>Clostridia</taxon>
        <taxon>Lachnospirales</taxon>
        <taxon>Lachnospiraceae</taxon>
        <taxon>Gallintestinimicrobium</taxon>
    </lineage>
</organism>
<keyword evidence="4" id="KW-1185">Reference proteome</keyword>
<dbReference type="GO" id="GO:0010181">
    <property type="term" value="F:FMN binding"/>
    <property type="evidence" value="ECO:0007669"/>
    <property type="project" value="InterPro"/>
</dbReference>
<dbReference type="AlphaFoldDB" id="A0AAE3AR80"/>
<dbReference type="InterPro" id="IPR002563">
    <property type="entry name" value="Flavin_Rdtase-like_dom"/>
</dbReference>
<sequence length="166" mass="18953">MFREIKPQEIKDNPFELIGKEWLLVAANKDGKSNAMTASWGAVGEMWGKSVVMIVIRPQRYTKTFLDQTETFSLGIFPETQREMLNYMGTVSGRTEDKIAKSGLTESLVDGAPVFEESRMTLVCRKLFAQPMEEAAFLDQKTVDSWYPDKDFHTLYIAEIEKVLVK</sequence>
<evidence type="ECO:0000256" key="1">
    <source>
        <dbReference type="ARBA" id="ARBA00038054"/>
    </source>
</evidence>
<dbReference type="InterPro" id="IPR012349">
    <property type="entry name" value="Split_barrel_FMN-bd"/>
</dbReference>
<dbReference type="Gene3D" id="2.30.110.10">
    <property type="entry name" value="Electron Transport, Fmn-binding Protein, Chain A"/>
    <property type="match status" value="1"/>
</dbReference>
<feature type="domain" description="Flavin reductase like" evidence="2">
    <location>
        <begin position="23"/>
        <end position="164"/>
    </location>
</feature>
<accession>A0AAE3AR80</accession>
<gene>
    <name evidence="3" type="ORF">LKD45_01170</name>
</gene>
<proteinExistence type="inferred from homology"/>
<evidence type="ECO:0000313" key="4">
    <source>
        <dbReference type="Proteomes" id="UP001199355"/>
    </source>
</evidence>
<dbReference type="EMBL" id="JAJEQF010000001">
    <property type="protein sequence ID" value="MCC2166318.1"/>
    <property type="molecule type" value="Genomic_DNA"/>
</dbReference>
<protein>
    <submittedName>
        <fullName evidence="3">Flavin reductase family protein</fullName>
    </submittedName>
</protein>
<comment type="similarity">
    <text evidence="1">Belongs to the flavoredoxin family.</text>
</comment>
<dbReference type="Pfam" id="PF01613">
    <property type="entry name" value="Flavin_Reduct"/>
    <property type="match status" value="1"/>
</dbReference>
<evidence type="ECO:0000313" key="3">
    <source>
        <dbReference type="EMBL" id="MCC2166318.1"/>
    </source>
</evidence>
<dbReference type="PANTHER" id="PTHR43567">
    <property type="entry name" value="FLAVOREDOXIN-RELATED-RELATED"/>
    <property type="match status" value="1"/>
</dbReference>
<dbReference type="PANTHER" id="PTHR43567:SF5">
    <property type="entry name" value="HYPOTHETICAL CYTOSOLIC PROTEIN"/>
    <property type="match status" value="1"/>
</dbReference>
<name>A0AAE3AR80_9FIRM</name>
<dbReference type="Proteomes" id="UP001199355">
    <property type="component" value="Unassembled WGS sequence"/>
</dbReference>
<evidence type="ECO:0000259" key="2">
    <source>
        <dbReference type="Pfam" id="PF01613"/>
    </source>
</evidence>
<dbReference type="RefSeq" id="WP_021915780.1">
    <property type="nucleotide sequence ID" value="NZ_JAJEQF010000001.1"/>
</dbReference>
<dbReference type="SUPFAM" id="SSF50475">
    <property type="entry name" value="FMN-binding split barrel"/>
    <property type="match status" value="1"/>
</dbReference>
<dbReference type="GO" id="GO:0016646">
    <property type="term" value="F:oxidoreductase activity, acting on the CH-NH group of donors, NAD or NADP as acceptor"/>
    <property type="evidence" value="ECO:0007669"/>
    <property type="project" value="UniProtKB-ARBA"/>
</dbReference>
<dbReference type="InterPro" id="IPR052174">
    <property type="entry name" value="Flavoredoxin"/>
</dbReference>
<comment type="caution">
    <text evidence="3">The sequence shown here is derived from an EMBL/GenBank/DDBJ whole genome shotgun (WGS) entry which is preliminary data.</text>
</comment>